<dbReference type="KEGG" id="atp:ATR_0586"/>
<sequence length="257" mass="29327">MQDILFNNFVPIVSFNDPKGYPITGISSGFFLFRGKDIFLLGALHSIVENVKAASNSIQKAKYIAIELYFEENKGAALLPFEIEQLNFLSTHNLKKLGNGYFPDFFFVKIKREYLYKLNSSKIISNDGTIKINKNHIFNKIVYIDKNEKYAFAGNIKPKLEEMSTPLYNQKIVELVSYTDMIFVREEPKNNTYIFKLNTKNKTIDDFKGCSGAPIVNTNNELVSIVTDITFATNGDILAIGVNLKHYEYIIDLINQN</sequence>
<reference evidence="1 3" key="2">
    <citation type="submission" date="2018-07" db="EMBL/GenBank/DDBJ databases">
        <title>Complete genome of the Arcobacter trophiarum type strain LMG 25534.</title>
        <authorList>
            <person name="Miller W.G."/>
            <person name="Yee E."/>
        </authorList>
    </citation>
    <scope>NUCLEOTIDE SEQUENCE [LARGE SCALE GENOMIC DNA]</scope>
    <source>
        <strain evidence="1 3">LMG 25534</strain>
    </source>
</reference>
<dbReference type="AlphaFoldDB" id="A0AAD0QID2"/>
<evidence type="ECO:0008006" key="5">
    <source>
        <dbReference type="Google" id="ProtNLM"/>
    </source>
</evidence>
<dbReference type="EMBL" id="PDKD01000020">
    <property type="protein sequence ID" value="RXJ89567.1"/>
    <property type="molecule type" value="Genomic_DNA"/>
</dbReference>
<proteinExistence type="predicted"/>
<keyword evidence="4" id="KW-1185">Reference proteome</keyword>
<dbReference type="Proteomes" id="UP000289132">
    <property type="component" value="Unassembled WGS sequence"/>
</dbReference>
<dbReference type="EMBL" id="CP031367">
    <property type="protein sequence ID" value="AXK48457.1"/>
    <property type="molecule type" value="Genomic_DNA"/>
</dbReference>
<gene>
    <name evidence="1" type="ORF">ATR_0586</name>
    <name evidence="2" type="ORF">CRU87_08940</name>
</gene>
<organism evidence="1 3">
    <name type="scientific">Aliarcobacter trophiarum LMG 25534</name>
    <dbReference type="NCBI Taxonomy" id="1032241"/>
    <lineage>
        <taxon>Bacteria</taxon>
        <taxon>Pseudomonadati</taxon>
        <taxon>Campylobacterota</taxon>
        <taxon>Epsilonproteobacteria</taxon>
        <taxon>Campylobacterales</taxon>
        <taxon>Arcobacteraceae</taxon>
        <taxon>Aliarcobacter</taxon>
    </lineage>
</organism>
<accession>A0AAD0QID2</accession>
<name>A0AAD0QID2_9BACT</name>
<reference evidence="2 4" key="1">
    <citation type="submission" date="2017-10" db="EMBL/GenBank/DDBJ databases">
        <title>Genomics of the genus Arcobacter.</title>
        <authorList>
            <person name="Perez-Cataluna A."/>
            <person name="Figueras M.J."/>
        </authorList>
    </citation>
    <scope>NUCLEOTIDE SEQUENCE [LARGE SCALE GENOMIC DNA]</scope>
    <source>
        <strain evidence="2 4">LMG 25534</strain>
    </source>
</reference>
<evidence type="ECO:0000313" key="3">
    <source>
        <dbReference type="Proteomes" id="UP000254504"/>
    </source>
</evidence>
<evidence type="ECO:0000313" key="4">
    <source>
        <dbReference type="Proteomes" id="UP000289132"/>
    </source>
</evidence>
<dbReference type="Proteomes" id="UP000254504">
    <property type="component" value="Chromosome"/>
</dbReference>
<dbReference type="RefSeq" id="WP_115427992.1">
    <property type="nucleotide sequence ID" value="NZ_CP031367.1"/>
</dbReference>
<evidence type="ECO:0000313" key="1">
    <source>
        <dbReference type="EMBL" id="AXK48457.1"/>
    </source>
</evidence>
<protein>
    <recommendedName>
        <fullName evidence="5">Serine protease</fullName>
    </recommendedName>
</protein>
<evidence type="ECO:0000313" key="2">
    <source>
        <dbReference type="EMBL" id="RXJ89567.1"/>
    </source>
</evidence>